<name>A0ABR7IMQ5_9CLOT</name>
<protein>
    <recommendedName>
        <fullName evidence="2 9">Cell division ATP-binding protein FtsE</fullName>
    </recommendedName>
</protein>
<comment type="similarity">
    <text evidence="1 9">Belongs to the ABC transporter superfamily.</text>
</comment>
<dbReference type="InterPro" id="IPR003439">
    <property type="entry name" value="ABC_transporter-like_ATP-bd"/>
</dbReference>
<keyword evidence="5 9" id="KW-0547">Nucleotide-binding</keyword>
<dbReference type="RefSeq" id="WP_069988055.1">
    <property type="nucleotide sequence ID" value="NZ_JACOQK010000001.1"/>
</dbReference>
<organism evidence="11 12">
    <name type="scientific">Clostridium facile</name>
    <dbReference type="NCBI Taxonomy" id="2763035"/>
    <lineage>
        <taxon>Bacteria</taxon>
        <taxon>Bacillati</taxon>
        <taxon>Bacillota</taxon>
        <taxon>Clostridia</taxon>
        <taxon>Eubacteriales</taxon>
        <taxon>Clostridiaceae</taxon>
        <taxon>Clostridium</taxon>
    </lineage>
</organism>
<dbReference type="SMART" id="SM00382">
    <property type="entry name" value="AAA"/>
    <property type="match status" value="1"/>
</dbReference>
<evidence type="ECO:0000313" key="12">
    <source>
        <dbReference type="Proteomes" id="UP000649151"/>
    </source>
</evidence>
<dbReference type="InterPro" id="IPR003593">
    <property type="entry name" value="AAA+_ATPase"/>
</dbReference>
<dbReference type="PANTHER" id="PTHR24220">
    <property type="entry name" value="IMPORT ATP-BINDING PROTEIN"/>
    <property type="match status" value="1"/>
</dbReference>
<comment type="subcellular location">
    <subcellularLocation>
        <location evidence="9">Cell membrane</location>
        <topology evidence="9">Peripheral membrane protein</topology>
        <orientation evidence="9">Cytoplasmic side</orientation>
    </subcellularLocation>
</comment>
<dbReference type="SUPFAM" id="SSF52540">
    <property type="entry name" value="P-loop containing nucleoside triphosphate hydrolases"/>
    <property type="match status" value="1"/>
</dbReference>
<dbReference type="PROSITE" id="PS50893">
    <property type="entry name" value="ABC_TRANSPORTER_2"/>
    <property type="match status" value="1"/>
</dbReference>
<comment type="function">
    <text evidence="9">Part of the ABC transporter FtsEX involved in cellular division.</text>
</comment>
<dbReference type="Gene3D" id="3.40.50.300">
    <property type="entry name" value="P-loop containing nucleotide triphosphate hydrolases"/>
    <property type="match status" value="1"/>
</dbReference>
<sequence>MIELQDVYFEYSNGNPALNGINLNIDKGEFVFVVGHSGAGKSSLLKLLTRENVATSGKVVVNGYDLSALTKKQVPYFRRSLGMVFQDFRLIPNMTVFDNVAFVLRVTNHSNRYIRKRVPYVLNLVDLADKMKSYPNELSGGEQQRVAIARALASDPPFIIADEPTGNVDPGLSLQIVELLMDINKYCGTTIMMVTHEHELVRHFGGRVVSIEDGQIAFDEFIGGNE</sequence>
<proteinExistence type="inferred from homology"/>
<dbReference type="Pfam" id="PF00005">
    <property type="entry name" value="ABC_tran"/>
    <property type="match status" value="1"/>
</dbReference>
<dbReference type="InterPro" id="IPR015854">
    <property type="entry name" value="ABC_transpr_LolD-like"/>
</dbReference>
<comment type="subunit">
    <text evidence="9">Homodimer. Forms a membrane-associated complex with FtsX.</text>
</comment>
<dbReference type="NCBIfam" id="TIGR02673">
    <property type="entry name" value="FtsE"/>
    <property type="match status" value="1"/>
</dbReference>
<evidence type="ECO:0000256" key="8">
    <source>
        <dbReference type="ARBA" id="ARBA00023306"/>
    </source>
</evidence>
<evidence type="ECO:0000256" key="1">
    <source>
        <dbReference type="ARBA" id="ARBA00005417"/>
    </source>
</evidence>
<gene>
    <name evidence="9 11" type="primary">ftsE</name>
    <name evidence="11" type="ORF">H8Z77_00045</name>
</gene>
<dbReference type="GO" id="GO:0051301">
    <property type="term" value="P:cell division"/>
    <property type="evidence" value="ECO:0007669"/>
    <property type="project" value="UniProtKB-KW"/>
</dbReference>
<evidence type="ECO:0000256" key="7">
    <source>
        <dbReference type="ARBA" id="ARBA00023136"/>
    </source>
</evidence>
<keyword evidence="6 9" id="KW-0067">ATP-binding</keyword>
<dbReference type="PROSITE" id="PS00211">
    <property type="entry name" value="ABC_TRANSPORTER_1"/>
    <property type="match status" value="1"/>
</dbReference>
<keyword evidence="7 9" id="KW-0472">Membrane</keyword>
<feature type="domain" description="ABC transporter" evidence="10">
    <location>
        <begin position="2"/>
        <end position="222"/>
    </location>
</feature>
<keyword evidence="4 9" id="KW-0132">Cell division</keyword>
<keyword evidence="8 9" id="KW-0131">Cell cycle</keyword>
<comment type="caution">
    <text evidence="11">The sequence shown here is derived from an EMBL/GenBank/DDBJ whole genome shotgun (WGS) entry which is preliminary data.</text>
</comment>
<dbReference type="InterPro" id="IPR017871">
    <property type="entry name" value="ABC_transporter-like_CS"/>
</dbReference>
<evidence type="ECO:0000256" key="3">
    <source>
        <dbReference type="ARBA" id="ARBA00022475"/>
    </source>
</evidence>
<dbReference type="PANTHER" id="PTHR24220:SF470">
    <property type="entry name" value="CELL DIVISION ATP-BINDING PROTEIN FTSE"/>
    <property type="match status" value="1"/>
</dbReference>
<evidence type="ECO:0000256" key="4">
    <source>
        <dbReference type="ARBA" id="ARBA00022618"/>
    </source>
</evidence>
<keyword evidence="3 9" id="KW-1003">Cell membrane</keyword>
<dbReference type="GO" id="GO:0005524">
    <property type="term" value="F:ATP binding"/>
    <property type="evidence" value="ECO:0007669"/>
    <property type="project" value="UniProtKB-KW"/>
</dbReference>
<evidence type="ECO:0000256" key="5">
    <source>
        <dbReference type="ARBA" id="ARBA00022741"/>
    </source>
</evidence>
<evidence type="ECO:0000256" key="6">
    <source>
        <dbReference type="ARBA" id="ARBA00022840"/>
    </source>
</evidence>
<reference evidence="11 12" key="1">
    <citation type="submission" date="2020-08" db="EMBL/GenBank/DDBJ databases">
        <title>Genome public.</title>
        <authorList>
            <person name="Liu C."/>
            <person name="Sun Q."/>
        </authorList>
    </citation>
    <scope>NUCLEOTIDE SEQUENCE [LARGE SCALE GENOMIC DNA]</scope>
    <source>
        <strain evidence="11 12">NSJ-27</strain>
    </source>
</reference>
<evidence type="ECO:0000259" key="10">
    <source>
        <dbReference type="PROSITE" id="PS50893"/>
    </source>
</evidence>
<evidence type="ECO:0000256" key="2">
    <source>
        <dbReference type="ARBA" id="ARBA00020019"/>
    </source>
</evidence>
<dbReference type="EMBL" id="JACOQK010000001">
    <property type="protein sequence ID" value="MBC5786420.1"/>
    <property type="molecule type" value="Genomic_DNA"/>
</dbReference>
<evidence type="ECO:0000313" key="11">
    <source>
        <dbReference type="EMBL" id="MBC5786420.1"/>
    </source>
</evidence>
<dbReference type="Proteomes" id="UP000649151">
    <property type="component" value="Unassembled WGS sequence"/>
</dbReference>
<keyword evidence="12" id="KW-1185">Reference proteome</keyword>
<accession>A0ABR7IMQ5</accession>
<dbReference type="InterPro" id="IPR005286">
    <property type="entry name" value="Cell_div_FtsE"/>
</dbReference>
<evidence type="ECO:0000256" key="9">
    <source>
        <dbReference type="RuleBase" id="RU365094"/>
    </source>
</evidence>
<dbReference type="InterPro" id="IPR027417">
    <property type="entry name" value="P-loop_NTPase"/>
</dbReference>